<protein>
    <submittedName>
        <fullName evidence="2">Uncharacterized protein</fullName>
    </submittedName>
</protein>
<gene>
    <name evidence="2" type="ORF">VB738_01185</name>
</gene>
<feature type="region of interest" description="Disordered" evidence="1">
    <location>
        <begin position="47"/>
        <end position="73"/>
    </location>
</feature>
<evidence type="ECO:0000313" key="3">
    <source>
        <dbReference type="Proteomes" id="UP001304461"/>
    </source>
</evidence>
<organism evidence="2 3">
    <name type="scientific">Cyanobium gracile UHCC 0139</name>
    <dbReference type="NCBI Taxonomy" id="3110308"/>
    <lineage>
        <taxon>Bacteria</taxon>
        <taxon>Bacillati</taxon>
        <taxon>Cyanobacteriota</taxon>
        <taxon>Cyanophyceae</taxon>
        <taxon>Synechococcales</taxon>
        <taxon>Prochlorococcaceae</taxon>
        <taxon>Cyanobium</taxon>
    </lineage>
</organism>
<keyword evidence="3" id="KW-1185">Reference proteome</keyword>
<evidence type="ECO:0000256" key="1">
    <source>
        <dbReference type="SAM" id="MobiDB-lite"/>
    </source>
</evidence>
<feature type="region of interest" description="Disordered" evidence="1">
    <location>
        <begin position="190"/>
        <end position="217"/>
    </location>
</feature>
<dbReference type="Proteomes" id="UP001304461">
    <property type="component" value="Unassembled WGS sequence"/>
</dbReference>
<proteinExistence type="predicted"/>
<name>A0ABU5RQ24_9CYAN</name>
<evidence type="ECO:0000313" key="2">
    <source>
        <dbReference type="EMBL" id="MEA5389863.1"/>
    </source>
</evidence>
<dbReference type="RefSeq" id="WP_323303992.1">
    <property type="nucleotide sequence ID" value="NZ_JAYGHX010000001.1"/>
</dbReference>
<reference evidence="2 3" key="1">
    <citation type="submission" date="2023-12" db="EMBL/GenBank/DDBJ databases">
        <title>Baltic Sea Cyanobacteria.</title>
        <authorList>
            <person name="Delbaje E."/>
            <person name="Fewer D.P."/>
            <person name="Shishido T.K."/>
        </authorList>
    </citation>
    <scope>NUCLEOTIDE SEQUENCE [LARGE SCALE GENOMIC DNA]</scope>
    <source>
        <strain evidence="2 3">UHCC 0139</strain>
    </source>
</reference>
<dbReference type="EMBL" id="JAYGHX010000001">
    <property type="protein sequence ID" value="MEA5389863.1"/>
    <property type="molecule type" value="Genomic_DNA"/>
</dbReference>
<accession>A0ABU5RQ24</accession>
<comment type="caution">
    <text evidence="2">The sequence shown here is derived from an EMBL/GenBank/DDBJ whole genome shotgun (WGS) entry which is preliminary data.</text>
</comment>
<sequence length="282" mass="29019">MSPSPRRPLRGIPTSRAYWELKAEQMMNRVFDPEATIDLDVASQADVPPPLPLAPPVRRLRGRPATPAPAPSRADRNTLLLTAMGGVCMVSVASSVLYLTHSSRMQQALSQERSLLLVERLRSLGPANPAPLGAGVGASLAGGPSVLPLAGDQLPPPPEEPWIEQLSQLPQPEGSRAPVLRVPVSPKLAAAAPPATGSGGGGNGYGERSATPASGPVPELVGVVGSAGRPASAIFQMGGSSTSVSVGEAIGSSGWRLRSADGDTAMIERGGEVRRISISNGY</sequence>